<dbReference type="Proteomes" id="UP000799539">
    <property type="component" value="Unassembled WGS sequence"/>
</dbReference>
<dbReference type="InterPro" id="IPR036396">
    <property type="entry name" value="Cyt_P450_sf"/>
</dbReference>
<keyword evidence="5" id="KW-0408">Iron</keyword>
<dbReference type="GO" id="GO:0020037">
    <property type="term" value="F:heme binding"/>
    <property type="evidence" value="ECO:0007669"/>
    <property type="project" value="InterPro"/>
</dbReference>
<comment type="similarity">
    <text evidence="2">Belongs to the cytochrome P450 family.</text>
</comment>
<dbReference type="GO" id="GO:0005506">
    <property type="term" value="F:iron ion binding"/>
    <property type="evidence" value="ECO:0007669"/>
    <property type="project" value="InterPro"/>
</dbReference>
<evidence type="ECO:0000313" key="7">
    <source>
        <dbReference type="EMBL" id="KAF2217523.1"/>
    </source>
</evidence>
<organism evidence="7 8">
    <name type="scientific">Cercospora zeae-maydis SCOH1-5</name>
    <dbReference type="NCBI Taxonomy" id="717836"/>
    <lineage>
        <taxon>Eukaryota</taxon>
        <taxon>Fungi</taxon>
        <taxon>Dikarya</taxon>
        <taxon>Ascomycota</taxon>
        <taxon>Pezizomycotina</taxon>
        <taxon>Dothideomycetes</taxon>
        <taxon>Dothideomycetidae</taxon>
        <taxon>Mycosphaerellales</taxon>
        <taxon>Mycosphaerellaceae</taxon>
        <taxon>Cercospora</taxon>
    </lineage>
</organism>
<dbReference type="PANTHER" id="PTHR24305">
    <property type="entry name" value="CYTOCHROME P450"/>
    <property type="match status" value="1"/>
</dbReference>
<dbReference type="GO" id="GO:0016705">
    <property type="term" value="F:oxidoreductase activity, acting on paired donors, with incorporation or reduction of molecular oxygen"/>
    <property type="evidence" value="ECO:0007669"/>
    <property type="project" value="InterPro"/>
</dbReference>
<evidence type="ECO:0000256" key="5">
    <source>
        <dbReference type="ARBA" id="ARBA00023004"/>
    </source>
</evidence>
<evidence type="ECO:0000256" key="1">
    <source>
        <dbReference type="ARBA" id="ARBA00001971"/>
    </source>
</evidence>
<keyword evidence="6" id="KW-0472">Membrane</keyword>
<comment type="cofactor">
    <cofactor evidence="1">
        <name>heme</name>
        <dbReference type="ChEBI" id="CHEBI:30413"/>
    </cofactor>
</comment>
<dbReference type="Gene3D" id="1.10.630.10">
    <property type="entry name" value="Cytochrome P450"/>
    <property type="match status" value="1"/>
</dbReference>
<dbReference type="PANTHER" id="PTHR24305:SF210">
    <property type="entry name" value="CYTOCHROME P450 MONOOXYGENASE ASQL-RELATED"/>
    <property type="match status" value="1"/>
</dbReference>
<feature type="transmembrane region" description="Helical" evidence="6">
    <location>
        <begin position="225"/>
        <end position="247"/>
    </location>
</feature>
<dbReference type="AlphaFoldDB" id="A0A6A6FVR2"/>
<evidence type="ECO:0000256" key="6">
    <source>
        <dbReference type="SAM" id="Phobius"/>
    </source>
</evidence>
<dbReference type="Pfam" id="PF00067">
    <property type="entry name" value="p450"/>
    <property type="match status" value="2"/>
</dbReference>
<dbReference type="GO" id="GO:0004497">
    <property type="term" value="F:monooxygenase activity"/>
    <property type="evidence" value="ECO:0007669"/>
    <property type="project" value="InterPro"/>
</dbReference>
<evidence type="ECO:0000313" key="8">
    <source>
        <dbReference type="Proteomes" id="UP000799539"/>
    </source>
</evidence>
<dbReference type="EMBL" id="ML992662">
    <property type="protein sequence ID" value="KAF2217523.1"/>
    <property type="molecule type" value="Genomic_DNA"/>
</dbReference>
<keyword evidence="6" id="KW-1133">Transmembrane helix</keyword>
<accession>A0A6A6FVR2</accession>
<evidence type="ECO:0000256" key="2">
    <source>
        <dbReference type="ARBA" id="ARBA00010617"/>
    </source>
</evidence>
<name>A0A6A6FVR2_9PEZI</name>
<dbReference type="CDD" id="cd11058">
    <property type="entry name" value="CYP60B-like"/>
    <property type="match status" value="1"/>
</dbReference>
<proteinExistence type="inferred from homology"/>
<dbReference type="SUPFAM" id="SSF48264">
    <property type="entry name" value="Cytochrome P450"/>
    <property type="match status" value="1"/>
</dbReference>
<gene>
    <name evidence="7" type="ORF">CERZMDRAFT_108242</name>
</gene>
<feature type="transmembrane region" description="Helical" evidence="6">
    <location>
        <begin position="160"/>
        <end position="178"/>
    </location>
</feature>
<evidence type="ECO:0000256" key="4">
    <source>
        <dbReference type="ARBA" id="ARBA00022723"/>
    </source>
</evidence>
<keyword evidence="4" id="KW-0479">Metal-binding</keyword>
<keyword evidence="8" id="KW-1185">Reference proteome</keyword>
<keyword evidence="3" id="KW-0349">Heme</keyword>
<dbReference type="InterPro" id="IPR050121">
    <property type="entry name" value="Cytochrome_P450_monoxygenase"/>
</dbReference>
<dbReference type="OrthoDB" id="1470350at2759"/>
<protein>
    <submittedName>
        <fullName evidence="7">Uncharacterized protein</fullName>
    </submittedName>
</protein>
<keyword evidence="6" id="KW-0812">Transmembrane</keyword>
<reference evidence="7" key="1">
    <citation type="journal article" date="2020" name="Stud. Mycol.">
        <title>101 Dothideomycetes genomes: a test case for predicting lifestyles and emergence of pathogens.</title>
        <authorList>
            <person name="Haridas S."/>
            <person name="Albert R."/>
            <person name="Binder M."/>
            <person name="Bloem J."/>
            <person name="Labutti K."/>
            <person name="Salamov A."/>
            <person name="Andreopoulos B."/>
            <person name="Baker S."/>
            <person name="Barry K."/>
            <person name="Bills G."/>
            <person name="Bluhm B."/>
            <person name="Cannon C."/>
            <person name="Castanera R."/>
            <person name="Culley D."/>
            <person name="Daum C."/>
            <person name="Ezra D."/>
            <person name="Gonzalez J."/>
            <person name="Henrissat B."/>
            <person name="Kuo A."/>
            <person name="Liang C."/>
            <person name="Lipzen A."/>
            <person name="Lutzoni F."/>
            <person name="Magnuson J."/>
            <person name="Mondo S."/>
            <person name="Nolan M."/>
            <person name="Ohm R."/>
            <person name="Pangilinan J."/>
            <person name="Park H.-J."/>
            <person name="Ramirez L."/>
            <person name="Alfaro M."/>
            <person name="Sun H."/>
            <person name="Tritt A."/>
            <person name="Yoshinaga Y."/>
            <person name="Zwiers L.-H."/>
            <person name="Turgeon B."/>
            <person name="Goodwin S."/>
            <person name="Spatafora J."/>
            <person name="Crous P."/>
            <person name="Grigoriev I."/>
        </authorList>
    </citation>
    <scope>NUCLEOTIDE SEQUENCE</scope>
    <source>
        <strain evidence="7">SCOH1-5</strain>
    </source>
</reference>
<evidence type="ECO:0000256" key="3">
    <source>
        <dbReference type="ARBA" id="ARBA00022617"/>
    </source>
</evidence>
<sequence length="351" mass="39685">MIISAGGLYTVRHHATYGPVVRISPNEASLTSADTAWPDLYGFRTGRLAGTQNNPKDPAWYPSAANGVPSIGLADDVDHSKRRRVLSHAFSERALAEQEPLIQKYVDQLVDRLAEHASSRSAPVDLTKWYNWITFDTVADLIFGAPFGCLRISRPINFRFFYIMTYYPVMQYVAGLLVNKEMIRKRIEYADWVWNQRMDFMTHVLRHNGEKGYTMGKEQMDSNALLLLTAGSETIATLLSACTYLLLTNPDKLDKLKHAVRGTWHTYDQITLAEVNNLPYLLAVLNEALRLFPSVPMGFGRKIASEGAQFSGHWLPGSTGASISQYAAYHSRENFKNPDEYIPERTSRMLR</sequence>
<dbReference type="InterPro" id="IPR001128">
    <property type="entry name" value="Cyt_P450"/>
</dbReference>